<name>A0ABW2FEV3_9BACL</name>
<feature type="compositionally biased region" description="Low complexity" evidence="1">
    <location>
        <begin position="106"/>
        <end position="115"/>
    </location>
</feature>
<keyword evidence="3" id="KW-1185">Reference proteome</keyword>
<evidence type="ECO:0000313" key="2">
    <source>
        <dbReference type="EMBL" id="MFC7151706.1"/>
    </source>
</evidence>
<dbReference type="EMBL" id="JBHTAI010000018">
    <property type="protein sequence ID" value="MFC7151706.1"/>
    <property type="molecule type" value="Genomic_DNA"/>
</dbReference>
<protein>
    <submittedName>
        <fullName evidence="2">Aminotransferase</fullName>
    </submittedName>
</protein>
<comment type="caution">
    <text evidence="2">The sequence shown here is derived from an EMBL/GenBank/DDBJ whole genome shotgun (WGS) entry which is preliminary data.</text>
</comment>
<dbReference type="Proteomes" id="UP001596378">
    <property type="component" value="Unassembled WGS sequence"/>
</dbReference>
<proteinExistence type="predicted"/>
<evidence type="ECO:0000256" key="1">
    <source>
        <dbReference type="SAM" id="MobiDB-lite"/>
    </source>
</evidence>
<gene>
    <name evidence="2" type="ORF">ACFQMJ_24470</name>
</gene>
<keyword evidence="2" id="KW-0032">Aminotransferase</keyword>
<dbReference type="GO" id="GO:0008483">
    <property type="term" value="F:transaminase activity"/>
    <property type="evidence" value="ECO:0007669"/>
    <property type="project" value="UniProtKB-KW"/>
</dbReference>
<reference evidence="3" key="1">
    <citation type="journal article" date="2019" name="Int. J. Syst. Evol. Microbiol.">
        <title>The Global Catalogue of Microorganisms (GCM) 10K type strain sequencing project: providing services to taxonomists for standard genome sequencing and annotation.</title>
        <authorList>
            <consortium name="The Broad Institute Genomics Platform"/>
            <consortium name="The Broad Institute Genome Sequencing Center for Infectious Disease"/>
            <person name="Wu L."/>
            <person name="Ma J."/>
        </authorList>
    </citation>
    <scope>NUCLEOTIDE SEQUENCE [LARGE SCALE GENOMIC DNA]</scope>
    <source>
        <strain evidence="3">KCTC 12907</strain>
    </source>
</reference>
<organism evidence="2 3">
    <name type="scientific">Cohnella cellulosilytica</name>
    <dbReference type="NCBI Taxonomy" id="986710"/>
    <lineage>
        <taxon>Bacteria</taxon>
        <taxon>Bacillati</taxon>
        <taxon>Bacillota</taxon>
        <taxon>Bacilli</taxon>
        <taxon>Bacillales</taxon>
        <taxon>Paenibacillaceae</taxon>
        <taxon>Cohnella</taxon>
    </lineage>
</organism>
<feature type="compositionally biased region" description="Polar residues" evidence="1">
    <location>
        <begin position="8"/>
        <end position="18"/>
    </location>
</feature>
<feature type="region of interest" description="Disordered" evidence="1">
    <location>
        <begin position="104"/>
        <end position="140"/>
    </location>
</feature>
<feature type="region of interest" description="Disordered" evidence="1">
    <location>
        <begin position="1"/>
        <end position="35"/>
    </location>
</feature>
<sequence>MNDPHSPSLHSWTPNPGQGSFPGIDGGFSGPPAVIDETAFPVQAAAPATKSSLPFNLSNLGDLKAVFDRMGGVEGVLSTMGKVQKFMSTMQQMAPMIKLFMGKGGKAATANAGKGSSRRRTNRRPPPRGRTRRRKPAKRR</sequence>
<keyword evidence="2" id="KW-0808">Transferase</keyword>
<accession>A0ABW2FEV3</accession>
<feature type="compositionally biased region" description="Basic residues" evidence="1">
    <location>
        <begin position="116"/>
        <end position="140"/>
    </location>
</feature>
<dbReference type="RefSeq" id="WP_378052183.1">
    <property type="nucleotide sequence ID" value="NZ_JBHMDN010000048.1"/>
</dbReference>
<evidence type="ECO:0000313" key="3">
    <source>
        <dbReference type="Proteomes" id="UP001596378"/>
    </source>
</evidence>